<feature type="domain" description="C-type lectin" evidence="3">
    <location>
        <begin position="29"/>
        <end position="139"/>
    </location>
</feature>
<dbReference type="WBParaSite" id="L893_g19059.t1">
    <property type="protein sequence ID" value="L893_g19059.t1"/>
    <property type="gene ID" value="L893_g19059"/>
</dbReference>
<evidence type="ECO:0000313" key="5">
    <source>
        <dbReference type="WBParaSite" id="L893_g19059.t1"/>
    </source>
</evidence>
<dbReference type="PROSITE" id="PS00615">
    <property type="entry name" value="C_TYPE_LECTIN_1"/>
    <property type="match status" value="1"/>
</dbReference>
<keyword evidence="2" id="KW-0732">Signal</keyword>
<reference evidence="5" key="1">
    <citation type="submission" date="2016-11" db="UniProtKB">
        <authorList>
            <consortium name="WormBaseParasite"/>
        </authorList>
    </citation>
    <scope>IDENTIFICATION</scope>
</reference>
<accession>A0A1I7YRT6</accession>
<dbReference type="InterPro" id="IPR016186">
    <property type="entry name" value="C-type_lectin-like/link_sf"/>
</dbReference>
<dbReference type="SUPFAM" id="SSF56436">
    <property type="entry name" value="C-type lectin-like"/>
    <property type="match status" value="2"/>
</dbReference>
<evidence type="ECO:0000256" key="1">
    <source>
        <dbReference type="ARBA" id="ARBA00023157"/>
    </source>
</evidence>
<dbReference type="CDD" id="cd00037">
    <property type="entry name" value="CLECT"/>
    <property type="match status" value="2"/>
</dbReference>
<dbReference type="InterPro" id="IPR050111">
    <property type="entry name" value="C-type_lectin/snaclec_domain"/>
</dbReference>
<dbReference type="Pfam" id="PF00059">
    <property type="entry name" value="Lectin_C"/>
    <property type="match status" value="2"/>
</dbReference>
<organism evidence="4 5">
    <name type="scientific">Steinernema glaseri</name>
    <dbReference type="NCBI Taxonomy" id="37863"/>
    <lineage>
        <taxon>Eukaryota</taxon>
        <taxon>Metazoa</taxon>
        <taxon>Ecdysozoa</taxon>
        <taxon>Nematoda</taxon>
        <taxon>Chromadorea</taxon>
        <taxon>Rhabditida</taxon>
        <taxon>Tylenchina</taxon>
        <taxon>Panagrolaimomorpha</taxon>
        <taxon>Strongyloidoidea</taxon>
        <taxon>Steinernematidae</taxon>
        <taxon>Steinernema</taxon>
    </lineage>
</organism>
<protein>
    <submittedName>
        <fullName evidence="5">C-type lectin domain-containing protein</fullName>
    </submittedName>
</protein>
<evidence type="ECO:0000256" key="2">
    <source>
        <dbReference type="SAM" id="SignalP"/>
    </source>
</evidence>
<evidence type="ECO:0000313" key="4">
    <source>
        <dbReference type="Proteomes" id="UP000095287"/>
    </source>
</evidence>
<keyword evidence="1" id="KW-1015">Disulfide bond</keyword>
<dbReference type="InterPro" id="IPR018378">
    <property type="entry name" value="C-type_lectin_CS"/>
</dbReference>
<sequence length="276" mass="29893">MILLALLPLLLSLAFADQGCPPGASISLKGDKCYQTVPTLVDFHTAEKVCVEFGGHLASVHNKWDNAALTESDQVGNYWLGGQDINNDASWTWTDGSAFNYNNWASGGAMNGKDCLLLDSPTGLWESADCAHQANFICETNVPATTASTSDCPFGELCMDGHYYHLDESKVSWNDALSRCQKNGGSLASVHTVRVEKLLEQLMSGTTAFWIGGKVDFGNLNWSDGTSVNYTNWLPGQTPTAGETEGCVWMRATDTSIGWQTYPCSDTGPFMCAYPL</sequence>
<evidence type="ECO:0000259" key="3">
    <source>
        <dbReference type="PROSITE" id="PS50041"/>
    </source>
</evidence>
<feature type="domain" description="C-type lectin" evidence="3">
    <location>
        <begin position="159"/>
        <end position="273"/>
    </location>
</feature>
<feature type="signal peptide" evidence="2">
    <location>
        <begin position="1"/>
        <end position="16"/>
    </location>
</feature>
<dbReference type="Gene3D" id="3.10.100.10">
    <property type="entry name" value="Mannose-Binding Protein A, subunit A"/>
    <property type="match status" value="2"/>
</dbReference>
<dbReference type="SMART" id="SM00034">
    <property type="entry name" value="CLECT"/>
    <property type="match status" value="2"/>
</dbReference>
<dbReference type="PROSITE" id="PS50041">
    <property type="entry name" value="C_TYPE_LECTIN_2"/>
    <property type="match status" value="2"/>
</dbReference>
<dbReference type="InterPro" id="IPR001304">
    <property type="entry name" value="C-type_lectin-like"/>
</dbReference>
<dbReference type="Proteomes" id="UP000095287">
    <property type="component" value="Unplaced"/>
</dbReference>
<feature type="chain" id="PRO_5009312489" evidence="2">
    <location>
        <begin position="17"/>
        <end position="276"/>
    </location>
</feature>
<proteinExistence type="predicted"/>
<dbReference type="InterPro" id="IPR016187">
    <property type="entry name" value="CTDL_fold"/>
</dbReference>
<dbReference type="PANTHER" id="PTHR22803">
    <property type="entry name" value="MANNOSE, PHOSPHOLIPASE, LECTIN RECEPTOR RELATED"/>
    <property type="match status" value="1"/>
</dbReference>
<dbReference type="AlphaFoldDB" id="A0A1I7YRT6"/>
<name>A0A1I7YRT6_9BILA</name>
<keyword evidence="4" id="KW-1185">Reference proteome</keyword>